<gene>
    <name evidence="3" type="ORF">Q4Q40_20885</name>
</gene>
<feature type="transmembrane region" description="Helical" evidence="1">
    <location>
        <begin position="262"/>
        <end position="279"/>
    </location>
</feature>
<keyword evidence="3" id="KW-0808">Transferase</keyword>
<dbReference type="InterPro" id="IPR002656">
    <property type="entry name" value="Acyl_transf_3_dom"/>
</dbReference>
<dbReference type="EMBL" id="JAUOEL010000008">
    <property type="protein sequence ID" value="MDO5976666.1"/>
    <property type="molecule type" value="Genomic_DNA"/>
</dbReference>
<accession>A0ABT8WU19</accession>
<dbReference type="Proteomes" id="UP001176806">
    <property type="component" value="Unassembled WGS sequence"/>
</dbReference>
<feature type="transmembrane region" description="Helical" evidence="1">
    <location>
        <begin position="173"/>
        <end position="193"/>
    </location>
</feature>
<feature type="transmembrane region" description="Helical" evidence="1">
    <location>
        <begin position="85"/>
        <end position="104"/>
    </location>
</feature>
<dbReference type="GO" id="GO:0016746">
    <property type="term" value="F:acyltransferase activity"/>
    <property type="evidence" value="ECO:0007669"/>
    <property type="project" value="UniProtKB-KW"/>
</dbReference>
<feature type="transmembrane region" description="Helical" evidence="1">
    <location>
        <begin position="236"/>
        <end position="256"/>
    </location>
</feature>
<dbReference type="EC" id="2.3.-.-" evidence="3"/>
<name>A0ABT8WU19_9FLAO</name>
<evidence type="ECO:0000259" key="2">
    <source>
        <dbReference type="Pfam" id="PF01757"/>
    </source>
</evidence>
<reference evidence="3" key="1">
    <citation type="submission" date="2023-07" db="EMBL/GenBank/DDBJ databases">
        <title>Two novel species in the genus Flavivirga.</title>
        <authorList>
            <person name="Kwon K."/>
        </authorList>
    </citation>
    <scope>NUCLEOTIDE SEQUENCE</scope>
    <source>
        <strain evidence="3">KACC 14158</strain>
    </source>
</reference>
<dbReference type="PANTHER" id="PTHR23028">
    <property type="entry name" value="ACETYLTRANSFERASE"/>
    <property type="match status" value="1"/>
</dbReference>
<keyword evidence="3" id="KW-0012">Acyltransferase</keyword>
<feature type="transmembrane region" description="Helical" evidence="1">
    <location>
        <begin position="150"/>
        <end position="168"/>
    </location>
</feature>
<comment type="caution">
    <text evidence="3">The sequence shown here is derived from an EMBL/GenBank/DDBJ whole genome shotgun (WGS) entry which is preliminary data.</text>
</comment>
<keyword evidence="1" id="KW-0812">Transmembrane</keyword>
<dbReference type="InterPro" id="IPR050879">
    <property type="entry name" value="Acyltransferase_3"/>
</dbReference>
<evidence type="ECO:0000313" key="4">
    <source>
        <dbReference type="Proteomes" id="UP001176806"/>
    </source>
</evidence>
<feature type="domain" description="Acyltransferase 3" evidence="2">
    <location>
        <begin position="7"/>
        <end position="326"/>
    </location>
</feature>
<organism evidence="3 4">
    <name type="scientific">Flavivirga jejuensis</name>
    <dbReference type="NCBI Taxonomy" id="870487"/>
    <lineage>
        <taxon>Bacteria</taxon>
        <taxon>Pseudomonadati</taxon>
        <taxon>Bacteroidota</taxon>
        <taxon>Flavobacteriia</taxon>
        <taxon>Flavobacteriales</taxon>
        <taxon>Flavobacteriaceae</taxon>
        <taxon>Flavivirga</taxon>
    </lineage>
</organism>
<keyword evidence="1" id="KW-0472">Membrane</keyword>
<keyword evidence="1" id="KW-1133">Transmembrane helix</keyword>
<feature type="transmembrane region" description="Helical" evidence="1">
    <location>
        <begin position="291"/>
        <end position="311"/>
    </location>
</feature>
<feature type="transmembrane region" description="Helical" evidence="1">
    <location>
        <begin position="317"/>
        <end position="336"/>
    </location>
</feature>
<feature type="transmembrane region" description="Helical" evidence="1">
    <location>
        <begin position="44"/>
        <end position="65"/>
    </location>
</feature>
<keyword evidence="4" id="KW-1185">Reference proteome</keyword>
<feature type="transmembrane region" description="Helical" evidence="1">
    <location>
        <begin position="205"/>
        <end position="224"/>
    </location>
</feature>
<evidence type="ECO:0000256" key="1">
    <source>
        <dbReference type="SAM" id="Phobius"/>
    </source>
</evidence>
<dbReference type="Pfam" id="PF01757">
    <property type="entry name" value="Acyl_transf_3"/>
    <property type="match status" value="1"/>
</dbReference>
<dbReference type="RefSeq" id="WP_303303979.1">
    <property type="nucleotide sequence ID" value="NZ_BAABDA010000007.1"/>
</dbReference>
<evidence type="ECO:0000313" key="3">
    <source>
        <dbReference type="EMBL" id="MDO5976666.1"/>
    </source>
</evidence>
<protein>
    <submittedName>
        <fullName evidence="3">Acyltransferase</fullName>
        <ecNumber evidence="3">2.3.-.-</ecNumber>
    </submittedName>
</protein>
<proteinExistence type="predicted"/>
<sequence length="359" mass="42121">MKTYKNNNFDFLRFLFAIFVVISHSYPLSGSSESAQWIYKVTNGQIVLASIGLNGFFVISGFFIFQSLQRSTNLKIYFKKRFLRLFPGLFVVLLLSVLLVPFIYEQSIPLFSNAEFYTYIPNNMSLYNFQSSIKGIFDHNPYHSINGSLWTLRYEFSLYVLLAILFFFRKNKLIVKMMLFMSFIILFFTYTLFLDRFSGAFVFGMQGYHILNFSAFFISGSLLASLGFDKVISKGTLFFTSSIFISCLVVFVLIYFNYYNNFKHIIFPIVILLIGYMPIPVLKNFQKIGDLSYGIYIYSFPIQQTLMYFFNFDLYELIIYSILVSVTFGYLSWHLIEKKALEYKNKKILNLKFLNIKVD</sequence>